<evidence type="ECO:0000313" key="1">
    <source>
        <dbReference type="EMBL" id="KAH7922830.1"/>
    </source>
</evidence>
<keyword evidence="2" id="KW-1185">Reference proteome</keyword>
<sequence>LGSFNPFASHPFTNGSGIIPPPPIPSAYALPTKMPGKEDITAHEARDSGASKAPPPVAVSHIPTSIQAPKPRRHIHRSLPNQCTEPVFIPFRPEKASPEL</sequence>
<comment type="caution">
    <text evidence="1">The sequence shown here is derived from an EMBL/GenBank/DDBJ whole genome shotgun (WGS) entry which is preliminary data.</text>
</comment>
<proteinExistence type="predicted"/>
<feature type="non-terminal residue" evidence="1">
    <location>
        <position position="100"/>
    </location>
</feature>
<organism evidence="1 2">
    <name type="scientific">Leucogyrophana mollusca</name>
    <dbReference type="NCBI Taxonomy" id="85980"/>
    <lineage>
        <taxon>Eukaryota</taxon>
        <taxon>Fungi</taxon>
        <taxon>Dikarya</taxon>
        <taxon>Basidiomycota</taxon>
        <taxon>Agaricomycotina</taxon>
        <taxon>Agaricomycetes</taxon>
        <taxon>Agaricomycetidae</taxon>
        <taxon>Boletales</taxon>
        <taxon>Boletales incertae sedis</taxon>
        <taxon>Leucogyrophana</taxon>
    </lineage>
</organism>
<evidence type="ECO:0000313" key="2">
    <source>
        <dbReference type="Proteomes" id="UP000790709"/>
    </source>
</evidence>
<dbReference type="EMBL" id="MU266471">
    <property type="protein sequence ID" value="KAH7922830.1"/>
    <property type="molecule type" value="Genomic_DNA"/>
</dbReference>
<accession>A0ACB8BAK3</accession>
<protein>
    <submittedName>
        <fullName evidence="1">Uncharacterized protein</fullName>
    </submittedName>
</protein>
<gene>
    <name evidence="1" type="ORF">BV22DRAFT_987352</name>
</gene>
<name>A0ACB8BAK3_9AGAM</name>
<reference evidence="1" key="1">
    <citation type="journal article" date="2021" name="New Phytol.">
        <title>Evolutionary innovations through gain and loss of genes in the ectomycorrhizal Boletales.</title>
        <authorList>
            <person name="Wu G."/>
            <person name="Miyauchi S."/>
            <person name="Morin E."/>
            <person name="Kuo A."/>
            <person name="Drula E."/>
            <person name="Varga T."/>
            <person name="Kohler A."/>
            <person name="Feng B."/>
            <person name="Cao Y."/>
            <person name="Lipzen A."/>
            <person name="Daum C."/>
            <person name="Hundley H."/>
            <person name="Pangilinan J."/>
            <person name="Johnson J."/>
            <person name="Barry K."/>
            <person name="LaButti K."/>
            <person name="Ng V."/>
            <person name="Ahrendt S."/>
            <person name="Min B."/>
            <person name="Choi I.G."/>
            <person name="Park H."/>
            <person name="Plett J.M."/>
            <person name="Magnuson J."/>
            <person name="Spatafora J.W."/>
            <person name="Nagy L.G."/>
            <person name="Henrissat B."/>
            <person name="Grigoriev I.V."/>
            <person name="Yang Z.L."/>
            <person name="Xu J."/>
            <person name="Martin F.M."/>
        </authorList>
    </citation>
    <scope>NUCLEOTIDE SEQUENCE</scope>
    <source>
        <strain evidence="1">KUC20120723A-06</strain>
    </source>
</reference>
<dbReference type="Proteomes" id="UP000790709">
    <property type="component" value="Unassembled WGS sequence"/>
</dbReference>
<feature type="non-terminal residue" evidence="1">
    <location>
        <position position="1"/>
    </location>
</feature>